<dbReference type="PANTHER" id="PTHR10159">
    <property type="entry name" value="DUAL SPECIFICITY PROTEIN PHOSPHATASE"/>
    <property type="match status" value="1"/>
</dbReference>
<feature type="domain" description="Tyrosine specific protein phosphatases" evidence="6">
    <location>
        <begin position="407"/>
        <end position="449"/>
    </location>
</feature>
<dbReference type="PROSITE" id="PS00383">
    <property type="entry name" value="TYR_PHOSPHATASE_1"/>
    <property type="match status" value="1"/>
</dbReference>
<dbReference type="InterPro" id="IPR000387">
    <property type="entry name" value="Tyr_Pase_dom"/>
</dbReference>
<evidence type="ECO:0000256" key="2">
    <source>
        <dbReference type="ARBA" id="ARBA00013064"/>
    </source>
</evidence>
<feature type="compositionally biased region" description="Low complexity" evidence="5">
    <location>
        <begin position="27"/>
        <end position="51"/>
    </location>
</feature>
<evidence type="ECO:0000259" key="6">
    <source>
        <dbReference type="PROSITE" id="PS50056"/>
    </source>
</evidence>
<feature type="region of interest" description="Disordered" evidence="5">
    <location>
        <begin position="1"/>
        <end position="121"/>
    </location>
</feature>
<dbReference type="GO" id="GO:0017017">
    <property type="term" value="F:MAP kinase tyrosine/serine/threonine phosphatase activity"/>
    <property type="evidence" value="ECO:0007669"/>
    <property type="project" value="TreeGrafter"/>
</dbReference>
<sequence length="525" mass="56032">MSPPPPAPPIGHGSSSEHHEIKRRKSSPSTRSRSSTPSAAAPSVPSISVPAPTYPSDHRSSSFSHQPLPFQHRRSPSGTSDHRSSSFSHQPLPFQHRRSPSGTSDHRSPSPGSSSTPFVLPPGVSISQITPNVFVGNNASSTSIQTLMHYGITSMVSLLSTAEQQLNEEAWNSPALEMLVPKQNRLFVRCDDSPEEDLVGRLGMICEFVQAQVEGHGGGFEGGLEVPGGGQRRRKPSVEDVLKDVLPASELPKGFNTGQEPPKPKQRVRSLIPDADGNVEGLPPKQPAAAKGAEDMAELTRQKSRRESGSAPAPQKQRVRSLIPDDVESAGGPSTSPKPIPSVPSGSIPSVPSAPVPSLPGPGHQLSSYLPPGSSSTPSQLSALSPSAQDGPSGSLSSLPSPSETTGRKVLIHCNQGVSRSGAACVAYIMKQNPTWSVGKALRFVESRRKEVEPNENFKNQLKVWGECKFDVWQDASLEVDGKSVDGKKKMVPKKPYAKWLKQREELRKRVGEMGGLVSPMGSQA</sequence>
<feature type="compositionally biased region" description="Basic and acidic residues" evidence="5">
    <location>
        <begin position="292"/>
        <end position="308"/>
    </location>
</feature>
<feature type="region of interest" description="Disordered" evidence="5">
    <location>
        <begin position="246"/>
        <end position="407"/>
    </location>
</feature>
<dbReference type="GO" id="GO:0033550">
    <property type="term" value="F:MAP kinase tyrosine phosphatase activity"/>
    <property type="evidence" value="ECO:0007669"/>
    <property type="project" value="TreeGrafter"/>
</dbReference>
<comment type="similarity">
    <text evidence="1">Belongs to the protein-tyrosine phosphatase family. Non-receptor class dual specificity subfamily.</text>
</comment>
<accession>A0A8S9A1A6</accession>
<dbReference type="GO" id="GO:0005829">
    <property type="term" value="C:cytosol"/>
    <property type="evidence" value="ECO:0007669"/>
    <property type="project" value="TreeGrafter"/>
</dbReference>
<dbReference type="VEuPathDB" id="FungiDB:SMAC_07596"/>
<name>A0A8S9A1A6_SORMA</name>
<dbReference type="GO" id="GO:0005634">
    <property type="term" value="C:nucleus"/>
    <property type="evidence" value="ECO:0007669"/>
    <property type="project" value="TreeGrafter"/>
</dbReference>
<organism evidence="7 8">
    <name type="scientific">Sordaria macrospora</name>
    <dbReference type="NCBI Taxonomy" id="5147"/>
    <lineage>
        <taxon>Eukaryota</taxon>
        <taxon>Fungi</taxon>
        <taxon>Dikarya</taxon>
        <taxon>Ascomycota</taxon>
        <taxon>Pezizomycotina</taxon>
        <taxon>Sordariomycetes</taxon>
        <taxon>Sordariomycetidae</taxon>
        <taxon>Sordariales</taxon>
        <taxon>Sordariaceae</taxon>
        <taxon>Sordaria</taxon>
    </lineage>
</organism>
<dbReference type="AlphaFoldDB" id="A0A8S9A1A6"/>
<dbReference type="PANTHER" id="PTHR10159:SF519">
    <property type="entry name" value="DUAL SPECIFICITY PROTEIN PHOSPHATASE MPK3"/>
    <property type="match status" value="1"/>
</dbReference>
<dbReference type="GO" id="GO:0008330">
    <property type="term" value="F:protein tyrosine/threonine phosphatase activity"/>
    <property type="evidence" value="ECO:0007669"/>
    <property type="project" value="TreeGrafter"/>
</dbReference>
<dbReference type="EMBL" id="NMPR01000017">
    <property type="protein sequence ID" value="KAA8634920.1"/>
    <property type="molecule type" value="Genomic_DNA"/>
</dbReference>
<dbReference type="InterPro" id="IPR020422">
    <property type="entry name" value="TYR_PHOSPHATASE_DUAL_dom"/>
</dbReference>
<feature type="compositionally biased region" description="Low complexity" evidence="5">
    <location>
        <begin position="374"/>
        <end position="403"/>
    </location>
</feature>
<dbReference type="PROSITE" id="PS50056">
    <property type="entry name" value="TYR_PHOSPHATASE_2"/>
    <property type="match status" value="1"/>
</dbReference>
<dbReference type="InterPro" id="IPR000340">
    <property type="entry name" value="Dual-sp_phosphatase_cat-dom"/>
</dbReference>
<evidence type="ECO:0000256" key="5">
    <source>
        <dbReference type="SAM" id="MobiDB-lite"/>
    </source>
</evidence>
<comment type="caution">
    <text evidence="7">The sequence shown here is derived from an EMBL/GenBank/DDBJ whole genome shotgun (WGS) entry which is preliminary data.</text>
</comment>
<evidence type="ECO:0000256" key="3">
    <source>
        <dbReference type="ARBA" id="ARBA00022801"/>
    </source>
</evidence>
<keyword evidence="3" id="KW-0378">Hydrolase</keyword>
<dbReference type="SUPFAM" id="SSF52799">
    <property type="entry name" value="(Phosphotyrosine protein) phosphatases II"/>
    <property type="match status" value="1"/>
</dbReference>
<dbReference type="CDD" id="cd14498">
    <property type="entry name" value="DSP"/>
    <property type="match status" value="1"/>
</dbReference>
<gene>
    <name evidence="7" type="ORF">SMACR_07596</name>
</gene>
<dbReference type="Gene3D" id="3.90.190.10">
    <property type="entry name" value="Protein tyrosine phosphatase superfamily"/>
    <property type="match status" value="2"/>
</dbReference>
<proteinExistence type="inferred from homology"/>
<dbReference type="InterPro" id="IPR029021">
    <property type="entry name" value="Prot-tyrosine_phosphatase-like"/>
</dbReference>
<reference evidence="7 8" key="1">
    <citation type="submission" date="2017-07" db="EMBL/GenBank/DDBJ databases">
        <title>Genome sequence of the Sordaria macrospora wild type strain R19027.</title>
        <authorList>
            <person name="Nowrousian M."/>
            <person name="Teichert I."/>
            <person name="Kueck U."/>
        </authorList>
    </citation>
    <scope>NUCLEOTIDE SEQUENCE [LARGE SCALE GENOMIC DNA]</scope>
    <source>
        <strain evidence="7 8">R19027</strain>
        <tissue evidence="7">Mycelium</tissue>
    </source>
</reference>
<dbReference type="GO" id="GO:0043409">
    <property type="term" value="P:negative regulation of MAPK cascade"/>
    <property type="evidence" value="ECO:0007669"/>
    <property type="project" value="TreeGrafter"/>
</dbReference>
<dbReference type="SMART" id="SM00195">
    <property type="entry name" value="DSPc"/>
    <property type="match status" value="1"/>
</dbReference>
<evidence type="ECO:0000256" key="1">
    <source>
        <dbReference type="ARBA" id="ARBA00008601"/>
    </source>
</evidence>
<dbReference type="InterPro" id="IPR016130">
    <property type="entry name" value="Tyr_Pase_AS"/>
</dbReference>
<dbReference type="Pfam" id="PF00782">
    <property type="entry name" value="DSPc"/>
    <property type="match status" value="1"/>
</dbReference>
<keyword evidence="4" id="KW-0904">Protein phosphatase</keyword>
<protein>
    <recommendedName>
        <fullName evidence="2">protein-tyrosine-phosphatase</fullName>
        <ecNumber evidence="2">3.1.3.48</ecNumber>
    </recommendedName>
</protein>
<evidence type="ECO:0000256" key="4">
    <source>
        <dbReference type="ARBA" id="ARBA00022912"/>
    </source>
</evidence>
<evidence type="ECO:0000313" key="8">
    <source>
        <dbReference type="Proteomes" id="UP000433876"/>
    </source>
</evidence>
<dbReference type="EC" id="3.1.3.48" evidence="2"/>
<dbReference type="Proteomes" id="UP000433876">
    <property type="component" value="Unassembled WGS sequence"/>
</dbReference>
<evidence type="ECO:0000313" key="7">
    <source>
        <dbReference type="EMBL" id="KAA8634920.1"/>
    </source>
</evidence>